<dbReference type="STRING" id="930131.SAMN05216389_101161"/>
<proteinExistence type="predicted"/>
<evidence type="ECO:0000313" key="2">
    <source>
        <dbReference type="Proteomes" id="UP000198618"/>
    </source>
</evidence>
<dbReference type="OrthoDB" id="2590808at2"/>
<name>A0A1H9Y3B2_9BACI</name>
<dbReference type="AlphaFoldDB" id="A0A1H9Y3B2"/>
<organism evidence="1 2">
    <name type="scientific">Oceanobacillus limi</name>
    <dbReference type="NCBI Taxonomy" id="930131"/>
    <lineage>
        <taxon>Bacteria</taxon>
        <taxon>Bacillati</taxon>
        <taxon>Bacillota</taxon>
        <taxon>Bacilli</taxon>
        <taxon>Bacillales</taxon>
        <taxon>Bacillaceae</taxon>
        <taxon>Oceanobacillus</taxon>
    </lineage>
</organism>
<reference evidence="1 2" key="1">
    <citation type="submission" date="2016-10" db="EMBL/GenBank/DDBJ databases">
        <authorList>
            <person name="de Groot N.N."/>
        </authorList>
    </citation>
    <scope>NUCLEOTIDE SEQUENCE [LARGE SCALE GENOMIC DNA]</scope>
    <source>
        <strain evidence="1 2">IBRC-M 10780</strain>
    </source>
</reference>
<sequence length="359" mass="42520">MDIALYSALKRLKLENIMPKKVCEIDEGAWHTVYKLEGLKEGDLVLRLKKKRSYGEILSFDRNELFSEYESTRAYYRHANESYLDACPTFYKYFIDEDVVFTVETFMGTGRDLSILNKTEAFFYGEKLGYIFRKIHSKDTVIDGFGDLYFNGEHLHGSDQQTIEALWKEDNNNYLKVLNELNNSFLDFNKDKVTKKIECIIRLRETEIQRVSFVNQDITPENIIFNRNQVFIIDPFPRIDFDLKYAGFFVFCYKFLLPSFSNAPRYSKNSYDKNRNILHYIADGYIKGYFHEYSSDAYNAEVEKLMNEYTLWMLQEAYEHYLVLNTQKISSKTIQQMGSRRIIEERLVEILSELEVLCT</sequence>
<dbReference type="InterPro" id="IPR011009">
    <property type="entry name" value="Kinase-like_dom_sf"/>
</dbReference>
<protein>
    <recommendedName>
        <fullName evidence="3">Phosphotransferase enzyme family protein</fullName>
    </recommendedName>
</protein>
<accession>A0A1H9Y3B2</accession>
<dbReference type="SUPFAM" id="SSF56112">
    <property type="entry name" value="Protein kinase-like (PK-like)"/>
    <property type="match status" value="1"/>
</dbReference>
<dbReference type="Proteomes" id="UP000198618">
    <property type="component" value="Unassembled WGS sequence"/>
</dbReference>
<evidence type="ECO:0000313" key="1">
    <source>
        <dbReference type="EMBL" id="SES63212.1"/>
    </source>
</evidence>
<dbReference type="RefSeq" id="WP_090865812.1">
    <property type="nucleotide sequence ID" value="NZ_FOHE01000001.1"/>
</dbReference>
<evidence type="ECO:0008006" key="3">
    <source>
        <dbReference type="Google" id="ProtNLM"/>
    </source>
</evidence>
<gene>
    <name evidence="1" type="ORF">SAMN05216389_101161</name>
</gene>
<dbReference type="EMBL" id="FOHE01000001">
    <property type="protein sequence ID" value="SES63212.1"/>
    <property type="molecule type" value="Genomic_DNA"/>
</dbReference>
<keyword evidence="2" id="KW-1185">Reference proteome</keyword>